<proteinExistence type="predicted"/>
<feature type="transmembrane region" description="Helical" evidence="6">
    <location>
        <begin position="94"/>
        <end position="116"/>
    </location>
</feature>
<evidence type="ECO:0000256" key="4">
    <source>
        <dbReference type="ARBA" id="ARBA00022989"/>
    </source>
</evidence>
<dbReference type="EMBL" id="SSNZ01000001">
    <property type="protein sequence ID" value="THF52931.1"/>
    <property type="molecule type" value="Genomic_DNA"/>
</dbReference>
<dbReference type="Proteomes" id="UP000307507">
    <property type="component" value="Unassembled WGS sequence"/>
</dbReference>
<comment type="subcellular location">
    <subcellularLocation>
        <location evidence="1">Cell membrane</location>
        <topology evidence="1">Multi-pass membrane protein</topology>
    </subcellularLocation>
</comment>
<feature type="transmembrane region" description="Helical" evidence="6">
    <location>
        <begin position="128"/>
        <end position="150"/>
    </location>
</feature>
<feature type="transmembrane region" description="Helical" evidence="6">
    <location>
        <begin position="69"/>
        <end position="88"/>
    </location>
</feature>
<dbReference type="AlphaFoldDB" id="A0A4S4A3D6"/>
<dbReference type="CDD" id="cd17324">
    <property type="entry name" value="MFS_NepI_like"/>
    <property type="match status" value="1"/>
</dbReference>
<dbReference type="Pfam" id="PF07690">
    <property type="entry name" value="MFS_1"/>
    <property type="match status" value="1"/>
</dbReference>
<dbReference type="SUPFAM" id="SSF103473">
    <property type="entry name" value="MFS general substrate transporter"/>
    <property type="match status" value="1"/>
</dbReference>
<reference evidence="8 9" key="1">
    <citation type="submission" date="2019-04" db="EMBL/GenBank/DDBJ databases">
        <title>Flavobacterium sp. nov. isolated from construction timber.</title>
        <authorList>
            <person name="Lin S.-Y."/>
            <person name="Chang C.-T."/>
            <person name="Young C.-C."/>
        </authorList>
    </citation>
    <scope>NUCLEOTIDE SEQUENCE [LARGE SCALE GENOMIC DNA]</scope>
    <source>
        <strain evidence="8 9">CC-CTC003</strain>
    </source>
</reference>
<dbReference type="InterPro" id="IPR036259">
    <property type="entry name" value="MFS_trans_sf"/>
</dbReference>
<name>A0A4S4A3D6_9FLAO</name>
<evidence type="ECO:0000256" key="3">
    <source>
        <dbReference type="ARBA" id="ARBA00022692"/>
    </source>
</evidence>
<feature type="transmembrane region" description="Helical" evidence="6">
    <location>
        <begin position="290"/>
        <end position="310"/>
    </location>
</feature>
<keyword evidence="3 6" id="KW-0812">Transmembrane</keyword>
<evidence type="ECO:0000313" key="9">
    <source>
        <dbReference type="Proteomes" id="UP000307507"/>
    </source>
</evidence>
<evidence type="ECO:0000256" key="2">
    <source>
        <dbReference type="ARBA" id="ARBA00022475"/>
    </source>
</evidence>
<dbReference type="GO" id="GO:0022857">
    <property type="term" value="F:transmembrane transporter activity"/>
    <property type="evidence" value="ECO:0007669"/>
    <property type="project" value="InterPro"/>
</dbReference>
<dbReference type="InterPro" id="IPR011701">
    <property type="entry name" value="MFS"/>
</dbReference>
<feature type="transmembrane region" description="Helical" evidence="6">
    <location>
        <begin position="359"/>
        <end position="377"/>
    </location>
</feature>
<dbReference type="GO" id="GO:0005886">
    <property type="term" value="C:plasma membrane"/>
    <property type="evidence" value="ECO:0007669"/>
    <property type="project" value="UniProtKB-SubCell"/>
</dbReference>
<gene>
    <name evidence="8" type="ORF">E6C50_01615</name>
</gene>
<keyword evidence="2" id="KW-1003">Cell membrane</keyword>
<dbReference type="InterPro" id="IPR050189">
    <property type="entry name" value="MFS_Efflux_Transporters"/>
</dbReference>
<keyword evidence="5 6" id="KW-0472">Membrane</keyword>
<evidence type="ECO:0000256" key="1">
    <source>
        <dbReference type="ARBA" id="ARBA00004651"/>
    </source>
</evidence>
<dbReference type="OrthoDB" id="9788453at2"/>
<evidence type="ECO:0000313" key="8">
    <source>
        <dbReference type="EMBL" id="THF52931.1"/>
    </source>
</evidence>
<comment type="caution">
    <text evidence="8">The sequence shown here is derived from an EMBL/GenBank/DDBJ whole genome shotgun (WGS) entry which is preliminary data.</text>
</comment>
<feature type="transmembrane region" description="Helical" evidence="6">
    <location>
        <begin position="265"/>
        <end position="284"/>
    </location>
</feature>
<feature type="transmembrane region" description="Helical" evidence="6">
    <location>
        <begin position="156"/>
        <end position="178"/>
    </location>
</feature>
<sequence>MQKGLIALAIGAFTIGMTEFVMMGILPDLAASLKISIPEAGHFISAYALGVVVGAPFLTVMLQNKPPKTALIVLAAWIMVFNSLSAVANDYWSLLILRFLSGLPHGTFFGIGAVVAGKLAKEGKTAQAIAVMFSGLTIANVVGVPLGTYIGHYIDWRITFCIVGVIGLLTIVSIIYWLPKFESNENSSFKKDLAIFKRVDLWLVLAIAIIGTGGFFSWYSYIAPLFTEVSKFDAGAVTYLMVVAGLGMTFGNFLGGKLSDTYSPLMATIGLLIGMCIVLMLLTFVADNQITVTVMTFVIGAVAFAIVAPVQIMMMQSAKGAEILGSSISPAAMNAGNALGAYLAGIPLTMGYGYTSPDWVGFALAFVGILIALALFFHRKQKETTLITCKA</sequence>
<dbReference type="PANTHER" id="PTHR43124">
    <property type="entry name" value="PURINE EFFLUX PUMP PBUE"/>
    <property type="match status" value="1"/>
</dbReference>
<protein>
    <submittedName>
        <fullName evidence="8">MFS transporter</fullName>
    </submittedName>
</protein>
<dbReference type="Gene3D" id="1.20.1250.20">
    <property type="entry name" value="MFS general substrate transporter like domains"/>
    <property type="match status" value="2"/>
</dbReference>
<feature type="transmembrane region" description="Helical" evidence="6">
    <location>
        <begin position="234"/>
        <end position="253"/>
    </location>
</feature>
<feature type="transmembrane region" description="Helical" evidence="6">
    <location>
        <begin position="331"/>
        <end position="353"/>
    </location>
</feature>
<feature type="domain" description="Major facilitator superfamily (MFS) profile" evidence="7">
    <location>
        <begin position="4"/>
        <end position="383"/>
    </location>
</feature>
<keyword evidence="9" id="KW-1185">Reference proteome</keyword>
<dbReference type="InterPro" id="IPR020846">
    <property type="entry name" value="MFS_dom"/>
</dbReference>
<feature type="transmembrane region" description="Helical" evidence="6">
    <location>
        <begin position="42"/>
        <end position="62"/>
    </location>
</feature>
<organism evidence="8 9">
    <name type="scientific">Flavobacterium supellecticarium</name>
    <dbReference type="NCBI Taxonomy" id="2565924"/>
    <lineage>
        <taxon>Bacteria</taxon>
        <taxon>Pseudomonadati</taxon>
        <taxon>Bacteroidota</taxon>
        <taxon>Flavobacteriia</taxon>
        <taxon>Flavobacteriales</taxon>
        <taxon>Flavobacteriaceae</taxon>
        <taxon>Flavobacterium</taxon>
    </lineage>
</organism>
<accession>A0A4S4A3D6</accession>
<dbReference type="PROSITE" id="PS50850">
    <property type="entry name" value="MFS"/>
    <property type="match status" value="1"/>
</dbReference>
<feature type="transmembrane region" description="Helical" evidence="6">
    <location>
        <begin position="199"/>
        <end position="222"/>
    </location>
</feature>
<dbReference type="PANTHER" id="PTHR43124:SF6">
    <property type="entry name" value="TRANSPORTER ARAJ-RELATED"/>
    <property type="match status" value="1"/>
</dbReference>
<evidence type="ECO:0000256" key="5">
    <source>
        <dbReference type="ARBA" id="ARBA00023136"/>
    </source>
</evidence>
<evidence type="ECO:0000256" key="6">
    <source>
        <dbReference type="SAM" id="Phobius"/>
    </source>
</evidence>
<keyword evidence="4 6" id="KW-1133">Transmembrane helix</keyword>
<dbReference type="RefSeq" id="WP_136401456.1">
    <property type="nucleotide sequence ID" value="NZ_SSNZ01000001.1"/>
</dbReference>
<evidence type="ECO:0000259" key="7">
    <source>
        <dbReference type="PROSITE" id="PS50850"/>
    </source>
</evidence>